<feature type="compositionally biased region" description="Low complexity" evidence="1">
    <location>
        <begin position="111"/>
        <end position="125"/>
    </location>
</feature>
<sequence>MEREKAPPPFLAIVYVICGAESNAKGLANLLRADEDRWFRCCGVSSIDMTICNELIHPTPTANMASSLLPFPMGSLGRCSAVITQVVTVGRKGETCGPPSDQPGTSHSRPSRLVSSRLVPSARPL</sequence>
<dbReference type="EMBL" id="KL660638">
    <property type="protein sequence ID" value="KFA64979.1"/>
    <property type="molecule type" value="Genomic_DNA"/>
</dbReference>
<reference evidence="2 3" key="1">
    <citation type="journal article" date="2014" name="BMC Genomics">
        <title>Comparative genome sequencing reveals chemotype-specific gene clusters in the toxigenic black mold Stachybotrys.</title>
        <authorList>
            <person name="Semeiks J."/>
            <person name="Borek D."/>
            <person name="Otwinowski Z."/>
            <person name="Grishin N.V."/>
        </authorList>
    </citation>
    <scope>NUCLEOTIDE SEQUENCE [LARGE SCALE GENOMIC DNA]</scope>
    <source>
        <strain evidence="2 3">IBT 40285</strain>
    </source>
</reference>
<dbReference type="HOGENOM" id="CLU_1994095_0_0_1"/>
<evidence type="ECO:0000313" key="2">
    <source>
        <dbReference type="EMBL" id="KFA64979.1"/>
    </source>
</evidence>
<gene>
    <name evidence="2" type="ORF">S40285_10149</name>
</gene>
<organism evidence="2 3">
    <name type="scientific">Stachybotrys chlorohalonatus (strain IBT 40285)</name>
    <dbReference type="NCBI Taxonomy" id="1283841"/>
    <lineage>
        <taxon>Eukaryota</taxon>
        <taxon>Fungi</taxon>
        <taxon>Dikarya</taxon>
        <taxon>Ascomycota</taxon>
        <taxon>Pezizomycotina</taxon>
        <taxon>Sordariomycetes</taxon>
        <taxon>Hypocreomycetidae</taxon>
        <taxon>Hypocreales</taxon>
        <taxon>Stachybotryaceae</taxon>
        <taxon>Stachybotrys</taxon>
    </lineage>
</organism>
<name>A0A084QLZ4_STAC4</name>
<protein>
    <submittedName>
        <fullName evidence="2">Uncharacterized protein</fullName>
    </submittedName>
</protein>
<accession>A0A084QLZ4</accession>
<evidence type="ECO:0000256" key="1">
    <source>
        <dbReference type="SAM" id="MobiDB-lite"/>
    </source>
</evidence>
<dbReference type="Proteomes" id="UP000028524">
    <property type="component" value="Unassembled WGS sequence"/>
</dbReference>
<proteinExistence type="predicted"/>
<keyword evidence="3" id="KW-1185">Reference proteome</keyword>
<feature type="region of interest" description="Disordered" evidence="1">
    <location>
        <begin position="93"/>
        <end position="125"/>
    </location>
</feature>
<dbReference type="AlphaFoldDB" id="A0A084QLZ4"/>
<evidence type="ECO:0000313" key="3">
    <source>
        <dbReference type="Proteomes" id="UP000028524"/>
    </source>
</evidence>
<dbReference type="InParanoid" id="A0A084QLZ4"/>